<protein>
    <submittedName>
        <fullName evidence="2">Uncharacterized protein</fullName>
    </submittedName>
</protein>
<sequence length="60" mass="6847">MVSFVDAVNLGTTYAFSLRLGALSTRCFTLCISIFGFYLMQRFVVINTSIDYNDDNDFCR</sequence>
<organism evidence="2 3">
    <name type="scientific">candidate division WWE3 bacterium CG_4_10_14_0_2_um_filter_41_14</name>
    <dbReference type="NCBI Taxonomy" id="1975072"/>
    <lineage>
        <taxon>Bacteria</taxon>
        <taxon>Katanobacteria</taxon>
    </lineage>
</organism>
<gene>
    <name evidence="2" type="ORF">COY32_02705</name>
</gene>
<keyword evidence="1" id="KW-1133">Transmembrane helix</keyword>
<name>A0A2M7TJQ2_UNCKA</name>
<comment type="caution">
    <text evidence="2">The sequence shown here is derived from an EMBL/GenBank/DDBJ whole genome shotgun (WGS) entry which is preliminary data.</text>
</comment>
<dbReference type="EMBL" id="PFNL01000077">
    <property type="protein sequence ID" value="PIZ46840.1"/>
    <property type="molecule type" value="Genomic_DNA"/>
</dbReference>
<keyword evidence="1" id="KW-0812">Transmembrane</keyword>
<accession>A0A2M7TJQ2</accession>
<evidence type="ECO:0000313" key="3">
    <source>
        <dbReference type="Proteomes" id="UP000228920"/>
    </source>
</evidence>
<evidence type="ECO:0000313" key="2">
    <source>
        <dbReference type="EMBL" id="PIZ46840.1"/>
    </source>
</evidence>
<keyword evidence="1" id="KW-0472">Membrane</keyword>
<feature type="transmembrane region" description="Helical" evidence="1">
    <location>
        <begin position="20"/>
        <end position="40"/>
    </location>
</feature>
<evidence type="ECO:0000256" key="1">
    <source>
        <dbReference type="SAM" id="Phobius"/>
    </source>
</evidence>
<dbReference type="Proteomes" id="UP000228920">
    <property type="component" value="Unassembled WGS sequence"/>
</dbReference>
<dbReference type="AlphaFoldDB" id="A0A2M7TJQ2"/>
<reference evidence="3" key="1">
    <citation type="submission" date="2017-09" db="EMBL/GenBank/DDBJ databases">
        <title>Depth-based differentiation of microbial function through sediment-hosted aquifers and enrichment of novel symbionts in the deep terrestrial subsurface.</title>
        <authorList>
            <person name="Probst A.J."/>
            <person name="Ladd B."/>
            <person name="Jarett J.K."/>
            <person name="Geller-Mcgrath D.E."/>
            <person name="Sieber C.M.K."/>
            <person name="Emerson J.B."/>
            <person name="Anantharaman K."/>
            <person name="Thomas B.C."/>
            <person name="Malmstrom R."/>
            <person name="Stieglmeier M."/>
            <person name="Klingl A."/>
            <person name="Woyke T."/>
            <person name="Ryan C.M."/>
            <person name="Banfield J.F."/>
        </authorList>
    </citation>
    <scope>NUCLEOTIDE SEQUENCE [LARGE SCALE GENOMIC DNA]</scope>
</reference>
<proteinExistence type="predicted"/>